<evidence type="ECO:0000256" key="1">
    <source>
        <dbReference type="ARBA" id="ARBA00004167"/>
    </source>
</evidence>
<comment type="caution">
    <text evidence="7">The sequence shown here is derived from an EMBL/GenBank/DDBJ whole genome shotgun (WGS) entry which is preliminary data.</text>
</comment>
<evidence type="ECO:0000256" key="5">
    <source>
        <dbReference type="RuleBase" id="RU362123"/>
    </source>
</evidence>
<keyword evidence="5" id="KW-0997">Cell inner membrane</keyword>
<dbReference type="InterPro" id="IPR003538">
    <property type="entry name" value="TonB"/>
</dbReference>
<evidence type="ECO:0000256" key="4">
    <source>
        <dbReference type="ARBA" id="ARBA00023136"/>
    </source>
</evidence>
<evidence type="ECO:0000313" key="7">
    <source>
        <dbReference type="EMBL" id="MCX2972890.1"/>
    </source>
</evidence>
<keyword evidence="3 5" id="KW-1133">Transmembrane helix</keyword>
<evidence type="ECO:0000259" key="6">
    <source>
        <dbReference type="PROSITE" id="PS52015"/>
    </source>
</evidence>
<keyword evidence="5" id="KW-1003">Cell membrane</keyword>
<evidence type="ECO:0000313" key="8">
    <source>
        <dbReference type="Proteomes" id="UP001143307"/>
    </source>
</evidence>
<dbReference type="InterPro" id="IPR037682">
    <property type="entry name" value="TonB_C"/>
</dbReference>
<dbReference type="InterPro" id="IPR006260">
    <property type="entry name" value="TonB/TolA_C"/>
</dbReference>
<keyword evidence="5" id="KW-0735">Signal-anchor</keyword>
<proteinExistence type="inferred from homology"/>
<keyword evidence="8" id="KW-1185">Reference proteome</keyword>
<dbReference type="Pfam" id="PF03544">
    <property type="entry name" value="TonB_C"/>
    <property type="match status" value="1"/>
</dbReference>
<evidence type="ECO:0000256" key="2">
    <source>
        <dbReference type="ARBA" id="ARBA00022692"/>
    </source>
</evidence>
<feature type="transmembrane region" description="Helical" evidence="5">
    <location>
        <begin position="12"/>
        <end position="31"/>
    </location>
</feature>
<dbReference type="PROSITE" id="PS52015">
    <property type="entry name" value="TONB_CTD"/>
    <property type="match status" value="1"/>
</dbReference>
<dbReference type="Proteomes" id="UP001143307">
    <property type="component" value="Unassembled WGS sequence"/>
</dbReference>
<dbReference type="RefSeq" id="WP_279251845.1">
    <property type="nucleotide sequence ID" value="NZ_SHNP01000001.1"/>
</dbReference>
<dbReference type="NCBIfam" id="TIGR01352">
    <property type="entry name" value="tonB_Cterm"/>
    <property type="match status" value="1"/>
</dbReference>
<dbReference type="Gene3D" id="3.30.2420.10">
    <property type="entry name" value="TonB"/>
    <property type="match status" value="1"/>
</dbReference>
<sequence>MTRSIPFRLLPAFAGALVISLAIFLFMQSLIKRGQSEDLQLAVYQKVEILRQQPETEEFEDMNEAPQETQQEPLMEQLQMAPPTPQPQQALEMPSLDLGVGDLDIRAVGDNFKAPLGAAGVVIPGGGQDAKGFVEVVPYNTRKPNVPNVAWQNKITGWVLVAFTVTPGGDTRDVRVLDAKPRGVFEEKVIAAVEDWQYSVKFAGKSSANVVLTQRVDVRWQDFPNNIPNVD</sequence>
<comment type="similarity">
    <text evidence="5">Belongs to the TonB family.</text>
</comment>
<organism evidence="7 8">
    <name type="scientific">Candidatus Seongchinamella marina</name>
    <dbReference type="NCBI Taxonomy" id="2518990"/>
    <lineage>
        <taxon>Bacteria</taxon>
        <taxon>Pseudomonadati</taxon>
        <taxon>Pseudomonadota</taxon>
        <taxon>Gammaproteobacteria</taxon>
        <taxon>Cellvibrionales</taxon>
        <taxon>Halieaceae</taxon>
        <taxon>Seongchinamella</taxon>
    </lineage>
</organism>
<dbReference type="PRINTS" id="PR01374">
    <property type="entry name" value="TONBPROTEIN"/>
</dbReference>
<keyword evidence="2 5" id="KW-0812">Transmembrane</keyword>
<dbReference type="EMBL" id="SHNP01000001">
    <property type="protein sequence ID" value="MCX2972890.1"/>
    <property type="molecule type" value="Genomic_DNA"/>
</dbReference>
<protein>
    <recommendedName>
        <fullName evidence="5">Protein TonB</fullName>
    </recommendedName>
</protein>
<comment type="subcellular location">
    <subcellularLocation>
        <location evidence="5">Cell inner membrane</location>
        <topology evidence="5">Single-pass membrane protein</topology>
        <orientation evidence="5">Periplasmic side</orientation>
    </subcellularLocation>
    <subcellularLocation>
        <location evidence="1">Membrane</location>
        <topology evidence="1">Single-pass membrane protein</topology>
    </subcellularLocation>
</comment>
<keyword evidence="4 5" id="KW-0472">Membrane</keyword>
<evidence type="ECO:0000256" key="3">
    <source>
        <dbReference type="ARBA" id="ARBA00022989"/>
    </source>
</evidence>
<keyword evidence="5" id="KW-0653">Protein transport</keyword>
<comment type="function">
    <text evidence="5">Interacts with outer membrane receptor proteins that carry out high-affinity binding and energy dependent uptake into the periplasmic space of specific substrates. It could act to transduce energy from the cytoplasmic membrane to specific energy-requiring processes in the outer membrane, resulting in the release into the periplasm of ligands bound by these outer membrane proteins.</text>
</comment>
<accession>A0ABT3STB0</accession>
<keyword evidence="5" id="KW-0813">Transport</keyword>
<feature type="domain" description="TonB C-terminal" evidence="6">
    <location>
        <begin position="131"/>
        <end position="225"/>
    </location>
</feature>
<reference evidence="7" key="1">
    <citation type="submission" date="2019-02" db="EMBL/GenBank/DDBJ databases">
        <authorList>
            <person name="Li S.-H."/>
        </authorList>
    </citation>
    <scope>NUCLEOTIDE SEQUENCE</scope>
    <source>
        <strain evidence="7">IMCC8485</strain>
    </source>
</reference>
<dbReference type="SUPFAM" id="SSF74653">
    <property type="entry name" value="TolA/TonB C-terminal domain"/>
    <property type="match status" value="1"/>
</dbReference>
<gene>
    <name evidence="7" type="ORF">EYC87_04725</name>
</gene>
<name>A0ABT3STB0_9GAMM</name>